<keyword evidence="3" id="KW-0808">Transferase</keyword>
<keyword evidence="6" id="KW-0067">ATP-binding</keyword>
<comment type="catalytic activity">
    <reaction evidence="8">
        <text>L-threonyl-[protein] + ATP = O-phospho-L-threonyl-[protein] + ADP + H(+)</text>
        <dbReference type="Rhea" id="RHEA:46608"/>
        <dbReference type="Rhea" id="RHEA-COMP:11060"/>
        <dbReference type="Rhea" id="RHEA-COMP:11605"/>
        <dbReference type="ChEBI" id="CHEBI:15378"/>
        <dbReference type="ChEBI" id="CHEBI:30013"/>
        <dbReference type="ChEBI" id="CHEBI:30616"/>
        <dbReference type="ChEBI" id="CHEBI:61977"/>
        <dbReference type="ChEBI" id="CHEBI:456216"/>
        <dbReference type="EC" id="2.7.11.22"/>
    </reaction>
</comment>
<evidence type="ECO:0000256" key="10">
    <source>
        <dbReference type="SAM" id="MobiDB-lite"/>
    </source>
</evidence>
<evidence type="ECO:0000256" key="8">
    <source>
        <dbReference type="ARBA" id="ARBA00047811"/>
    </source>
</evidence>
<evidence type="ECO:0000259" key="11">
    <source>
        <dbReference type="PROSITE" id="PS50011"/>
    </source>
</evidence>
<dbReference type="PANTHER" id="PTHR24056">
    <property type="entry name" value="CELL DIVISION PROTEIN KINASE"/>
    <property type="match status" value="1"/>
</dbReference>
<evidence type="ECO:0000256" key="4">
    <source>
        <dbReference type="ARBA" id="ARBA00022741"/>
    </source>
</evidence>
<keyword evidence="13" id="KW-1185">Reference proteome</keyword>
<evidence type="ECO:0000256" key="1">
    <source>
        <dbReference type="ARBA" id="ARBA00012425"/>
    </source>
</evidence>
<evidence type="ECO:0000256" key="3">
    <source>
        <dbReference type="ARBA" id="ARBA00022679"/>
    </source>
</evidence>
<dbReference type="Gene3D" id="1.10.510.10">
    <property type="entry name" value="Transferase(Phosphotransferase) domain 1"/>
    <property type="match status" value="1"/>
</dbReference>
<feature type="domain" description="Protein kinase" evidence="11">
    <location>
        <begin position="66"/>
        <end position="385"/>
    </location>
</feature>
<evidence type="ECO:0000256" key="9">
    <source>
        <dbReference type="ARBA" id="ARBA00048367"/>
    </source>
</evidence>
<evidence type="ECO:0000256" key="5">
    <source>
        <dbReference type="ARBA" id="ARBA00022777"/>
    </source>
</evidence>
<reference evidence="12 13" key="1">
    <citation type="journal article" date="2023" name="bioRxiv">
        <title>High-quality genome assemblies of four members of thePodospora anserinaspecies complex.</title>
        <authorList>
            <person name="Ament-Velasquez S.L."/>
            <person name="Vogan A.A."/>
            <person name="Wallerman O."/>
            <person name="Hartmann F."/>
            <person name="Gautier V."/>
            <person name="Silar P."/>
            <person name="Giraud T."/>
            <person name="Johannesson H."/>
        </authorList>
    </citation>
    <scope>NUCLEOTIDE SEQUENCE [LARGE SCALE GENOMIC DNA]</scope>
    <source>
        <strain evidence="12 13">CBS 112042</strain>
    </source>
</reference>
<keyword evidence="5" id="KW-0418">Kinase</keyword>
<name>A0ABR0FBQ4_9PEZI</name>
<dbReference type="SUPFAM" id="SSF56112">
    <property type="entry name" value="Protein kinase-like (PK-like)"/>
    <property type="match status" value="1"/>
</dbReference>
<gene>
    <name evidence="12" type="ORF">QC761_601955</name>
</gene>
<comment type="caution">
    <text evidence="12">The sequence shown here is derived from an EMBL/GenBank/DDBJ whole genome shotgun (WGS) entry which is preliminary data.</text>
</comment>
<dbReference type="Proteomes" id="UP001322138">
    <property type="component" value="Unassembled WGS sequence"/>
</dbReference>
<dbReference type="Pfam" id="PF00069">
    <property type="entry name" value="Pkinase"/>
    <property type="match status" value="1"/>
</dbReference>
<keyword evidence="4" id="KW-0547">Nucleotide-binding</keyword>
<dbReference type="RefSeq" id="XP_062729501.1">
    <property type="nucleotide sequence ID" value="XM_062880652.1"/>
</dbReference>
<feature type="region of interest" description="Disordered" evidence="10">
    <location>
        <begin position="464"/>
        <end position="484"/>
    </location>
</feature>
<proteinExistence type="predicted"/>
<accession>A0ABR0FBQ4</accession>
<evidence type="ECO:0000313" key="12">
    <source>
        <dbReference type="EMBL" id="KAK4640525.1"/>
    </source>
</evidence>
<dbReference type="InterPro" id="IPR011009">
    <property type="entry name" value="Kinase-like_dom_sf"/>
</dbReference>
<evidence type="ECO:0000256" key="6">
    <source>
        <dbReference type="ARBA" id="ARBA00022840"/>
    </source>
</evidence>
<dbReference type="EMBL" id="JAFFGZ010000008">
    <property type="protein sequence ID" value="KAK4640525.1"/>
    <property type="molecule type" value="Genomic_DNA"/>
</dbReference>
<feature type="compositionally biased region" description="Basic and acidic residues" evidence="10">
    <location>
        <begin position="524"/>
        <end position="549"/>
    </location>
</feature>
<evidence type="ECO:0000313" key="13">
    <source>
        <dbReference type="Proteomes" id="UP001322138"/>
    </source>
</evidence>
<dbReference type="InterPro" id="IPR000719">
    <property type="entry name" value="Prot_kinase_dom"/>
</dbReference>
<evidence type="ECO:0000256" key="7">
    <source>
        <dbReference type="ARBA" id="ARBA00039266"/>
    </source>
</evidence>
<comment type="catalytic activity">
    <reaction evidence="9">
        <text>L-seryl-[protein] + ATP = O-phospho-L-seryl-[protein] + ADP + H(+)</text>
        <dbReference type="Rhea" id="RHEA:17989"/>
        <dbReference type="Rhea" id="RHEA-COMP:9863"/>
        <dbReference type="Rhea" id="RHEA-COMP:11604"/>
        <dbReference type="ChEBI" id="CHEBI:15378"/>
        <dbReference type="ChEBI" id="CHEBI:29999"/>
        <dbReference type="ChEBI" id="CHEBI:30616"/>
        <dbReference type="ChEBI" id="CHEBI:83421"/>
        <dbReference type="ChEBI" id="CHEBI:456216"/>
        <dbReference type="EC" id="2.7.11.22"/>
    </reaction>
</comment>
<dbReference type="PANTHER" id="PTHR24056:SF254">
    <property type="entry name" value="CYCLIN-DEPENDENT KINASE 2"/>
    <property type="match status" value="1"/>
</dbReference>
<keyword evidence="2" id="KW-0723">Serine/threonine-protein kinase</keyword>
<dbReference type="GeneID" id="87900134"/>
<feature type="region of interest" description="Disordered" evidence="10">
    <location>
        <begin position="518"/>
        <end position="549"/>
    </location>
</feature>
<sequence length="549" mass="62752">MRPIQAQTTVGVWRTHQVLYRGRTLYRFQHTQASEPNSNKLSPVERPPQALGDVVWGLRADKYEITQVSTWKPRGPVCRTYQAIKWVEGLKETFVLKEVRRYSQVRHLLGASQMLQQHPNLQTLYDVASDEQLLIYRTLPYNVNGLIREHPGLPYETRKEILKRALTGLAALHDTDLAHLNIRPSAILVDYGPKLGSSPSNGVHKVQLGRFEDAVLPYLSKQRIDHYRVGIEDLPWKSPEFWIRGRQARPSDVFSFGLTSVNFMLNNLNLKCADTGFPQKRLAALGGLASGVPTQKQLAKLEIWFNHFGDADALMGLLEQVKDEPNQWYGPLNKLVKETTFGLRKPLPGLENHVDLGFVDVITKMTHLDPSKRITAREALEHEWFANIKVGPEHMWYSPFKPRKNQPNTRQSFDDIQTESGIPIRKIPHFYPQDVTREATTPRGPEVVQKEQDEALVSRIAQEEQDELPVSESGVVLEDEDKPPVPKPVPAIRNLIRKVYVPLTESTLKAYRQYDGNSTLDPAALERRSFQVEKLEPRTPKPEKDSKRF</sequence>
<evidence type="ECO:0000256" key="2">
    <source>
        <dbReference type="ARBA" id="ARBA00022527"/>
    </source>
</evidence>
<protein>
    <recommendedName>
        <fullName evidence="7">Cyclin-dependent kinase 1</fullName>
        <ecNumber evidence="1">2.7.11.22</ecNumber>
    </recommendedName>
</protein>
<dbReference type="EC" id="2.7.11.22" evidence="1"/>
<organism evidence="12 13">
    <name type="scientific">Podospora bellae-mahoneyi</name>
    <dbReference type="NCBI Taxonomy" id="2093777"/>
    <lineage>
        <taxon>Eukaryota</taxon>
        <taxon>Fungi</taxon>
        <taxon>Dikarya</taxon>
        <taxon>Ascomycota</taxon>
        <taxon>Pezizomycotina</taxon>
        <taxon>Sordariomycetes</taxon>
        <taxon>Sordariomycetidae</taxon>
        <taxon>Sordariales</taxon>
        <taxon>Podosporaceae</taxon>
        <taxon>Podospora</taxon>
    </lineage>
</organism>
<dbReference type="InterPro" id="IPR050108">
    <property type="entry name" value="CDK"/>
</dbReference>
<dbReference type="PROSITE" id="PS50011">
    <property type="entry name" value="PROTEIN_KINASE_DOM"/>
    <property type="match status" value="1"/>
</dbReference>
<dbReference type="SMART" id="SM00220">
    <property type="entry name" value="S_TKc"/>
    <property type="match status" value="1"/>
</dbReference>